<dbReference type="SUPFAM" id="SSF53756">
    <property type="entry name" value="UDP-Glycosyltransferase/glycogen phosphorylase"/>
    <property type="match status" value="1"/>
</dbReference>
<dbReference type="NCBIfam" id="TIGR04063">
    <property type="entry name" value="stp3"/>
    <property type="match status" value="1"/>
</dbReference>
<proteinExistence type="predicted"/>
<gene>
    <name evidence="2" type="ORF">HH800_24020</name>
</gene>
<dbReference type="Gene3D" id="3.40.50.2000">
    <property type="entry name" value="Glycogen Phosphorylase B"/>
    <property type="match status" value="2"/>
</dbReference>
<dbReference type="AlphaFoldDB" id="A0A6M4GD72"/>
<evidence type="ECO:0000259" key="1">
    <source>
        <dbReference type="Pfam" id="PF13579"/>
    </source>
</evidence>
<dbReference type="InterPro" id="IPR050194">
    <property type="entry name" value="Glycosyltransferase_grp1"/>
</dbReference>
<name>A0A6M4GD72_SPHYA</name>
<dbReference type="Proteomes" id="UP000502611">
    <property type="component" value="Chromosome"/>
</dbReference>
<feature type="domain" description="Glycosyltransferase subfamily 4-like N-terminal" evidence="1">
    <location>
        <begin position="17"/>
        <end position="190"/>
    </location>
</feature>
<dbReference type="PANTHER" id="PTHR45947">
    <property type="entry name" value="SULFOQUINOVOSYL TRANSFERASE SQD2"/>
    <property type="match status" value="1"/>
</dbReference>
<dbReference type="EMBL" id="CP053021">
    <property type="protein sequence ID" value="QJR04990.1"/>
    <property type="molecule type" value="Genomic_DNA"/>
</dbReference>
<reference evidence="2 3" key="1">
    <citation type="submission" date="2020-04" db="EMBL/GenBank/DDBJ databases">
        <title>The Whole Genome Analysis of High salt-tolerant Sphingobium yanoikuyae YC-XJ2 with Aryl organophosphorus flame retardants (aryl-OPFRs)-degrading capacity and characteristics of Related phosphotriesterase.</title>
        <authorList>
            <person name="Li X."/>
        </authorList>
    </citation>
    <scope>NUCLEOTIDE SEQUENCE [LARGE SCALE GENOMIC DNA]</scope>
    <source>
        <strain evidence="2 3">YC-XJ2</strain>
    </source>
</reference>
<evidence type="ECO:0000313" key="3">
    <source>
        <dbReference type="Proteomes" id="UP000502611"/>
    </source>
</evidence>
<keyword evidence="2" id="KW-0808">Transferase</keyword>
<dbReference type="CDD" id="cd03794">
    <property type="entry name" value="GT4_WbuB-like"/>
    <property type="match status" value="1"/>
</dbReference>
<dbReference type="PANTHER" id="PTHR45947:SF3">
    <property type="entry name" value="SULFOQUINOVOSYL TRANSFERASE SQD2"/>
    <property type="match status" value="1"/>
</dbReference>
<dbReference type="GO" id="GO:0016758">
    <property type="term" value="F:hexosyltransferase activity"/>
    <property type="evidence" value="ECO:0007669"/>
    <property type="project" value="TreeGrafter"/>
</dbReference>
<organism evidence="2 3">
    <name type="scientific">Sphingobium yanoikuyae</name>
    <name type="common">Sphingomonas yanoikuyae</name>
    <dbReference type="NCBI Taxonomy" id="13690"/>
    <lineage>
        <taxon>Bacteria</taxon>
        <taxon>Pseudomonadati</taxon>
        <taxon>Pseudomonadota</taxon>
        <taxon>Alphaproteobacteria</taxon>
        <taxon>Sphingomonadales</taxon>
        <taxon>Sphingomonadaceae</taxon>
        <taxon>Sphingobium</taxon>
    </lineage>
</organism>
<protein>
    <submittedName>
        <fullName evidence="2">Glycosyltransferase, exosortase A system-associated</fullName>
    </submittedName>
</protein>
<dbReference type="Pfam" id="PF13692">
    <property type="entry name" value="Glyco_trans_1_4"/>
    <property type="match status" value="1"/>
</dbReference>
<evidence type="ECO:0000313" key="2">
    <source>
        <dbReference type="EMBL" id="QJR04990.1"/>
    </source>
</evidence>
<dbReference type="RefSeq" id="WP_169862865.1">
    <property type="nucleotide sequence ID" value="NZ_CP053021.1"/>
</dbReference>
<sequence>MTRILHVLDHSLPMHSGYTFRTRAILRAQLAKGWDVRGLTGRRHVAAGPQEELVDGLHFHRTPGEAASGNALLREWRDISAHADAIESLVRQWRPDIIHAHSPVLNAMAAQRVARRHGIPLIYEIRAFWEDAAVGNGTGTEGSPRYWLTRQLETHAVRAADAVAVICEGLRSDLVARGIDSAKITVSPNGVDLDQFGAPVPRDPALTAKLGLEGADVVGFIGSFYDYEGLDDLIAAMPRLVRARPRAKLLLVGGGPMEQALRDQALASPFTDHIVFVGRVPHDQVEHYYAQVDVLAYPRKAMRLTDLVTPLKPLEAMAQGRLVAASSVGGHRELIEDGVTGTLFAPDDPAAIAQALAGMFADRGFWDERRVVARDFVERERNWSSNILRYEPVYQRLLGRDSTAKAA</sequence>
<dbReference type="InterPro" id="IPR028098">
    <property type="entry name" value="Glyco_trans_4-like_N"/>
</dbReference>
<accession>A0A6M4GD72</accession>
<dbReference type="Pfam" id="PF13579">
    <property type="entry name" value="Glyco_trans_4_4"/>
    <property type="match status" value="1"/>
</dbReference>
<dbReference type="InterPro" id="IPR024004">
    <property type="entry name" value="PEP-CTERM/XrtA_GlycosylTrfase"/>
</dbReference>